<protein>
    <submittedName>
        <fullName evidence="1">Uncharacterized protein</fullName>
    </submittedName>
</protein>
<dbReference type="SUPFAM" id="SSF47413">
    <property type="entry name" value="lambda repressor-like DNA-binding domains"/>
    <property type="match status" value="1"/>
</dbReference>
<reference evidence="1 2" key="1">
    <citation type="submission" date="2019-06" db="EMBL/GenBank/DDBJ databases">
        <title>Whole genome shotgun sequence of Zoogloea ramigera NBRC 15342.</title>
        <authorList>
            <person name="Hosoyama A."/>
            <person name="Uohara A."/>
            <person name="Ohji S."/>
            <person name="Ichikawa N."/>
        </authorList>
    </citation>
    <scope>NUCLEOTIDE SEQUENCE [LARGE SCALE GENOMIC DNA]</scope>
    <source>
        <strain evidence="1 2">NBRC 15342</strain>
    </source>
</reference>
<dbReference type="PANTHER" id="PTHR40275:SF1">
    <property type="entry name" value="SSL7038 PROTEIN"/>
    <property type="match status" value="1"/>
</dbReference>
<keyword evidence="2" id="KW-1185">Reference proteome</keyword>
<evidence type="ECO:0000313" key="1">
    <source>
        <dbReference type="EMBL" id="GEC95513.1"/>
    </source>
</evidence>
<gene>
    <name evidence="1" type="ORF">ZRA01_15860</name>
</gene>
<comment type="caution">
    <text evidence="1">The sequence shown here is derived from an EMBL/GenBank/DDBJ whole genome shotgun (WGS) entry which is preliminary data.</text>
</comment>
<dbReference type="PANTHER" id="PTHR40275">
    <property type="entry name" value="SSL7038 PROTEIN"/>
    <property type="match status" value="1"/>
</dbReference>
<dbReference type="GO" id="GO:0003677">
    <property type="term" value="F:DNA binding"/>
    <property type="evidence" value="ECO:0007669"/>
    <property type="project" value="InterPro"/>
</dbReference>
<name>A0A4Y4CW77_ZOORA</name>
<dbReference type="OrthoDB" id="9798416at2"/>
<accession>A0A4Y4CW77</accession>
<proteinExistence type="predicted"/>
<dbReference type="Proteomes" id="UP000318422">
    <property type="component" value="Unassembled WGS sequence"/>
</dbReference>
<dbReference type="Pfam" id="PF21716">
    <property type="entry name" value="dnstrm_HI1420"/>
    <property type="match status" value="1"/>
</dbReference>
<dbReference type="InterPro" id="IPR014057">
    <property type="entry name" value="HI1420"/>
</dbReference>
<dbReference type="InterPro" id="IPR010982">
    <property type="entry name" value="Lambda_DNA-bd_dom_sf"/>
</dbReference>
<dbReference type="NCBIfam" id="TIGR02684">
    <property type="entry name" value="dnstrm_HI1420"/>
    <property type="match status" value="1"/>
</dbReference>
<sequence>MSEQFSRWDPVDQLQSEEDMAMYLDACLEEDPGDGSVVRAALNDIARAQGMTQLAKATGITREGLYKALSPTGNPEFSTILKVIKALKIKLHASAGGEPLAAA</sequence>
<dbReference type="RefSeq" id="WP_141351063.1">
    <property type="nucleotide sequence ID" value="NZ_BJNV01000021.1"/>
</dbReference>
<dbReference type="AlphaFoldDB" id="A0A4Y4CW77"/>
<evidence type="ECO:0000313" key="2">
    <source>
        <dbReference type="Proteomes" id="UP000318422"/>
    </source>
</evidence>
<organism evidence="1 2">
    <name type="scientific">Zoogloea ramigera</name>
    <dbReference type="NCBI Taxonomy" id="350"/>
    <lineage>
        <taxon>Bacteria</taxon>
        <taxon>Pseudomonadati</taxon>
        <taxon>Pseudomonadota</taxon>
        <taxon>Betaproteobacteria</taxon>
        <taxon>Rhodocyclales</taxon>
        <taxon>Zoogloeaceae</taxon>
        <taxon>Zoogloea</taxon>
    </lineage>
</organism>
<dbReference type="EMBL" id="BJNV01000021">
    <property type="protein sequence ID" value="GEC95513.1"/>
    <property type="molecule type" value="Genomic_DNA"/>
</dbReference>